<accession>A0A8H6ELH8</accession>
<sequence length="94" mass="11064">MKNIHKAIETERLQLLRYTRDQDTSLARSSACYKNECRSVKIVFNTKPQSFVSFRVSRMSLQTRPRQEKPKVRTTPAKKEALMQGKHVREKPED</sequence>
<dbReference type="Proteomes" id="UP000531561">
    <property type="component" value="Unassembled WGS sequence"/>
</dbReference>
<reference evidence="2 3" key="1">
    <citation type="journal article" date="2020" name="Phytopathology">
        <title>A high-quality genome resource of Botrytis fragariae, a new and rapidly spreading fungal pathogen causing strawberry gray mold in the U.S.A.</title>
        <authorList>
            <person name="Wu Y."/>
            <person name="Saski C.A."/>
            <person name="Schnabel G."/>
            <person name="Xiao S."/>
            <person name="Hu M."/>
        </authorList>
    </citation>
    <scope>NUCLEOTIDE SEQUENCE [LARGE SCALE GENOMIC DNA]</scope>
    <source>
        <strain evidence="2 3">BVB16</strain>
    </source>
</reference>
<gene>
    <name evidence="2" type="ORF">Bfra_003024</name>
</gene>
<proteinExistence type="predicted"/>
<name>A0A8H6ELH8_9HELO</name>
<dbReference type="RefSeq" id="XP_037195564.1">
    <property type="nucleotide sequence ID" value="XM_037333436.1"/>
</dbReference>
<evidence type="ECO:0000313" key="2">
    <source>
        <dbReference type="EMBL" id="KAF5876618.1"/>
    </source>
</evidence>
<protein>
    <submittedName>
        <fullName evidence="2">Uncharacterized protein</fullName>
    </submittedName>
</protein>
<dbReference type="EMBL" id="JABFCT010000004">
    <property type="protein sequence ID" value="KAF5876618.1"/>
    <property type="molecule type" value="Genomic_DNA"/>
</dbReference>
<organism evidence="2 3">
    <name type="scientific">Botrytis fragariae</name>
    <dbReference type="NCBI Taxonomy" id="1964551"/>
    <lineage>
        <taxon>Eukaryota</taxon>
        <taxon>Fungi</taxon>
        <taxon>Dikarya</taxon>
        <taxon>Ascomycota</taxon>
        <taxon>Pezizomycotina</taxon>
        <taxon>Leotiomycetes</taxon>
        <taxon>Helotiales</taxon>
        <taxon>Sclerotiniaceae</taxon>
        <taxon>Botrytis</taxon>
    </lineage>
</organism>
<feature type="region of interest" description="Disordered" evidence="1">
    <location>
        <begin position="61"/>
        <end position="94"/>
    </location>
</feature>
<dbReference type="GeneID" id="59257128"/>
<dbReference type="AlphaFoldDB" id="A0A8H6ELH8"/>
<evidence type="ECO:0000256" key="1">
    <source>
        <dbReference type="SAM" id="MobiDB-lite"/>
    </source>
</evidence>
<comment type="caution">
    <text evidence="2">The sequence shown here is derived from an EMBL/GenBank/DDBJ whole genome shotgun (WGS) entry which is preliminary data.</text>
</comment>
<feature type="compositionally biased region" description="Basic and acidic residues" evidence="1">
    <location>
        <begin position="65"/>
        <end position="81"/>
    </location>
</feature>
<keyword evidence="3" id="KW-1185">Reference proteome</keyword>
<evidence type="ECO:0000313" key="3">
    <source>
        <dbReference type="Proteomes" id="UP000531561"/>
    </source>
</evidence>